<dbReference type="EC" id="3.1.3.48" evidence="2"/>
<evidence type="ECO:0000256" key="4">
    <source>
        <dbReference type="ARBA" id="ARBA00022912"/>
    </source>
</evidence>
<dbReference type="PROSITE" id="PS50054">
    <property type="entry name" value="TYR_PHOSPHATASE_DUAL"/>
    <property type="match status" value="1"/>
</dbReference>
<dbReference type="PANTHER" id="PTHR10159:SF519">
    <property type="entry name" value="DUAL SPECIFICITY PROTEIN PHOSPHATASE MPK3"/>
    <property type="match status" value="1"/>
</dbReference>
<dbReference type="GO" id="GO:0008330">
    <property type="term" value="F:protein tyrosine/threonine phosphatase activity"/>
    <property type="evidence" value="ECO:0007669"/>
    <property type="project" value="TreeGrafter"/>
</dbReference>
<reference evidence="7" key="2">
    <citation type="submission" date="2023-06" db="EMBL/GenBank/DDBJ databases">
        <authorList>
            <consortium name="Lawrence Berkeley National Laboratory"/>
            <person name="Haridas S."/>
            <person name="Hensen N."/>
            <person name="Bonometti L."/>
            <person name="Westerberg I."/>
            <person name="Brannstrom I.O."/>
            <person name="Guillou S."/>
            <person name="Cros-Aarteil S."/>
            <person name="Calhoun S."/>
            <person name="Kuo A."/>
            <person name="Mondo S."/>
            <person name="Pangilinan J."/>
            <person name="Riley R."/>
            <person name="Labutti K."/>
            <person name="Andreopoulos B."/>
            <person name="Lipzen A."/>
            <person name="Chen C."/>
            <person name="Yanf M."/>
            <person name="Daum C."/>
            <person name="Ng V."/>
            <person name="Clum A."/>
            <person name="Steindorff A."/>
            <person name="Ohm R."/>
            <person name="Martin F."/>
            <person name="Silar P."/>
            <person name="Natvig D."/>
            <person name="Lalanne C."/>
            <person name="Gautier V."/>
            <person name="Ament-Velasquez S.L."/>
            <person name="Kruys A."/>
            <person name="Hutchinson M.I."/>
            <person name="Powell A.J."/>
            <person name="Barry K."/>
            <person name="Miller A.N."/>
            <person name="Grigoriev I.V."/>
            <person name="Debuchy R."/>
            <person name="Gladieux P."/>
            <person name="Thoren M.H."/>
            <person name="Johannesson H."/>
        </authorList>
    </citation>
    <scope>NUCLEOTIDE SEQUENCE</scope>
    <source>
        <strain evidence="7">CBS 314.62</strain>
    </source>
</reference>
<protein>
    <recommendedName>
        <fullName evidence="2">protein-tyrosine-phosphatase</fullName>
        <ecNumber evidence="2">3.1.3.48</ecNumber>
    </recommendedName>
</protein>
<evidence type="ECO:0000256" key="1">
    <source>
        <dbReference type="ARBA" id="ARBA00008601"/>
    </source>
</evidence>
<name>A0AAE1C7K7_9PEZI</name>
<evidence type="ECO:0000313" key="7">
    <source>
        <dbReference type="EMBL" id="KAK3681611.1"/>
    </source>
</evidence>
<dbReference type="InterPro" id="IPR000340">
    <property type="entry name" value="Dual-sp_phosphatase_cat-dom"/>
</dbReference>
<dbReference type="Pfam" id="PF00782">
    <property type="entry name" value="DSPc"/>
    <property type="match status" value="1"/>
</dbReference>
<dbReference type="PROSITE" id="PS50056">
    <property type="entry name" value="TYR_PHOSPHATASE_2"/>
    <property type="match status" value="1"/>
</dbReference>
<dbReference type="GO" id="GO:0005737">
    <property type="term" value="C:cytoplasm"/>
    <property type="evidence" value="ECO:0007669"/>
    <property type="project" value="TreeGrafter"/>
</dbReference>
<dbReference type="SMART" id="SM00195">
    <property type="entry name" value="DSPc"/>
    <property type="match status" value="1"/>
</dbReference>
<comment type="caution">
    <text evidence="7">The sequence shown here is derived from an EMBL/GenBank/DDBJ whole genome shotgun (WGS) entry which is preliminary data.</text>
</comment>
<gene>
    <name evidence="7" type="ORF">B0T22DRAFT_299179</name>
</gene>
<dbReference type="Proteomes" id="UP001270362">
    <property type="component" value="Unassembled WGS sequence"/>
</dbReference>
<proteinExistence type="inferred from homology"/>
<keyword evidence="3" id="KW-0378">Hydrolase</keyword>
<dbReference type="AlphaFoldDB" id="A0AAE1C7K7"/>
<dbReference type="InterPro" id="IPR000387">
    <property type="entry name" value="Tyr_Pase_dom"/>
</dbReference>
<dbReference type="InterPro" id="IPR029021">
    <property type="entry name" value="Prot-tyrosine_phosphatase-like"/>
</dbReference>
<keyword evidence="4" id="KW-0904">Protein phosphatase</keyword>
<dbReference type="InterPro" id="IPR016130">
    <property type="entry name" value="Tyr_Pase_AS"/>
</dbReference>
<dbReference type="SUPFAM" id="SSF52799">
    <property type="entry name" value="(Phosphotyrosine protein) phosphatases II"/>
    <property type="match status" value="1"/>
</dbReference>
<feature type="domain" description="Tyrosine-protein phosphatase" evidence="5">
    <location>
        <begin position="8"/>
        <end position="163"/>
    </location>
</feature>
<dbReference type="GO" id="GO:0033550">
    <property type="term" value="F:MAP kinase tyrosine phosphatase activity"/>
    <property type="evidence" value="ECO:0007669"/>
    <property type="project" value="TreeGrafter"/>
</dbReference>
<organism evidence="7 8">
    <name type="scientific">Podospora appendiculata</name>
    <dbReference type="NCBI Taxonomy" id="314037"/>
    <lineage>
        <taxon>Eukaryota</taxon>
        <taxon>Fungi</taxon>
        <taxon>Dikarya</taxon>
        <taxon>Ascomycota</taxon>
        <taxon>Pezizomycotina</taxon>
        <taxon>Sordariomycetes</taxon>
        <taxon>Sordariomycetidae</taxon>
        <taxon>Sordariales</taxon>
        <taxon>Podosporaceae</taxon>
        <taxon>Podospora</taxon>
    </lineage>
</organism>
<sequence length="203" mass="22797">MNARPTSNPPITEIEDGLYIGDIESSHRVEILKAHNISAMVSVTAGGLAYWRRAKNRQIVSEDRHLYVPAQDSKTHDLLPDLARICDFIDRNRSSSPEPGGGGVLIHCEMGVSRSATALIAYLMRTHQWSFDTALGFVKEKRKIRPNSNFKEQLVVWGEVGYEIWEDEENKVPKAPYAAFLERRAERLKALGLTGDEPVVPDL</sequence>
<dbReference type="Gene3D" id="3.90.190.10">
    <property type="entry name" value="Protein tyrosine phosphatase superfamily"/>
    <property type="match status" value="1"/>
</dbReference>
<accession>A0AAE1C7K7</accession>
<dbReference type="GO" id="GO:0017017">
    <property type="term" value="F:MAP kinase tyrosine/serine/threonine phosphatase activity"/>
    <property type="evidence" value="ECO:0007669"/>
    <property type="project" value="TreeGrafter"/>
</dbReference>
<keyword evidence="8" id="KW-1185">Reference proteome</keyword>
<dbReference type="PROSITE" id="PS00383">
    <property type="entry name" value="TYR_PHOSPHATASE_1"/>
    <property type="match status" value="1"/>
</dbReference>
<dbReference type="GO" id="GO:0043409">
    <property type="term" value="P:negative regulation of MAPK cascade"/>
    <property type="evidence" value="ECO:0007669"/>
    <property type="project" value="TreeGrafter"/>
</dbReference>
<evidence type="ECO:0000313" key="8">
    <source>
        <dbReference type="Proteomes" id="UP001270362"/>
    </source>
</evidence>
<reference evidence="7" key="1">
    <citation type="journal article" date="2023" name="Mol. Phylogenet. Evol.">
        <title>Genome-scale phylogeny and comparative genomics of the fungal order Sordariales.</title>
        <authorList>
            <person name="Hensen N."/>
            <person name="Bonometti L."/>
            <person name="Westerberg I."/>
            <person name="Brannstrom I.O."/>
            <person name="Guillou S."/>
            <person name="Cros-Aarteil S."/>
            <person name="Calhoun S."/>
            <person name="Haridas S."/>
            <person name="Kuo A."/>
            <person name="Mondo S."/>
            <person name="Pangilinan J."/>
            <person name="Riley R."/>
            <person name="LaButti K."/>
            <person name="Andreopoulos B."/>
            <person name="Lipzen A."/>
            <person name="Chen C."/>
            <person name="Yan M."/>
            <person name="Daum C."/>
            <person name="Ng V."/>
            <person name="Clum A."/>
            <person name="Steindorff A."/>
            <person name="Ohm R.A."/>
            <person name="Martin F."/>
            <person name="Silar P."/>
            <person name="Natvig D.O."/>
            <person name="Lalanne C."/>
            <person name="Gautier V."/>
            <person name="Ament-Velasquez S.L."/>
            <person name="Kruys A."/>
            <person name="Hutchinson M.I."/>
            <person name="Powell A.J."/>
            <person name="Barry K."/>
            <person name="Miller A.N."/>
            <person name="Grigoriev I.V."/>
            <person name="Debuchy R."/>
            <person name="Gladieux P."/>
            <person name="Hiltunen Thoren M."/>
            <person name="Johannesson H."/>
        </authorList>
    </citation>
    <scope>NUCLEOTIDE SEQUENCE</scope>
    <source>
        <strain evidence="7">CBS 314.62</strain>
    </source>
</reference>
<dbReference type="PANTHER" id="PTHR10159">
    <property type="entry name" value="DUAL SPECIFICITY PROTEIN PHOSPHATASE"/>
    <property type="match status" value="1"/>
</dbReference>
<evidence type="ECO:0000259" key="6">
    <source>
        <dbReference type="PROSITE" id="PS50056"/>
    </source>
</evidence>
<comment type="similarity">
    <text evidence="1">Belongs to the protein-tyrosine phosphatase family. Non-receptor class dual specificity subfamily.</text>
</comment>
<dbReference type="CDD" id="cd14498">
    <property type="entry name" value="DSP"/>
    <property type="match status" value="1"/>
</dbReference>
<feature type="domain" description="Tyrosine specific protein phosphatases" evidence="6">
    <location>
        <begin position="86"/>
        <end position="142"/>
    </location>
</feature>
<evidence type="ECO:0000256" key="3">
    <source>
        <dbReference type="ARBA" id="ARBA00022801"/>
    </source>
</evidence>
<dbReference type="EMBL" id="JAULSO010000006">
    <property type="protein sequence ID" value="KAK3681611.1"/>
    <property type="molecule type" value="Genomic_DNA"/>
</dbReference>
<evidence type="ECO:0000256" key="2">
    <source>
        <dbReference type="ARBA" id="ARBA00013064"/>
    </source>
</evidence>
<evidence type="ECO:0000259" key="5">
    <source>
        <dbReference type="PROSITE" id="PS50054"/>
    </source>
</evidence>
<dbReference type="InterPro" id="IPR020422">
    <property type="entry name" value="TYR_PHOSPHATASE_DUAL_dom"/>
</dbReference>